<dbReference type="VEuPathDB" id="VectorBase:AFUN019946"/>
<protein>
    <recommendedName>
        <fullName evidence="2">DUF4806 domain-containing protein</fullName>
    </recommendedName>
</protein>
<feature type="domain" description="DUF4806" evidence="2">
    <location>
        <begin position="217"/>
        <end position="300"/>
    </location>
</feature>
<dbReference type="Pfam" id="PF16064">
    <property type="entry name" value="DUF4806"/>
    <property type="match status" value="1"/>
</dbReference>
<dbReference type="AlphaFoldDB" id="A0A4Y0BMJ9"/>
<dbReference type="InterPro" id="IPR032071">
    <property type="entry name" value="DUF4806"/>
</dbReference>
<evidence type="ECO:0000313" key="3">
    <source>
        <dbReference type="EnsemblMetazoa" id="AFUN019946-PA"/>
    </source>
</evidence>
<feature type="region of interest" description="Disordered" evidence="1">
    <location>
        <begin position="1"/>
        <end position="23"/>
    </location>
</feature>
<name>A0A4Y0BMJ9_ANOFN</name>
<proteinExistence type="predicted"/>
<dbReference type="STRING" id="62324.A0A4Y0BMJ9"/>
<dbReference type="VEuPathDB" id="VectorBase:AFUN2_002179"/>
<reference evidence="3" key="1">
    <citation type="submission" date="2020-05" db="UniProtKB">
        <authorList>
            <consortium name="EnsemblMetazoa"/>
        </authorList>
    </citation>
    <scope>IDENTIFICATION</scope>
    <source>
        <strain evidence="3">FUMOZ</strain>
    </source>
</reference>
<organism evidence="3">
    <name type="scientific">Anopheles funestus</name>
    <name type="common">African malaria mosquito</name>
    <dbReference type="NCBI Taxonomy" id="62324"/>
    <lineage>
        <taxon>Eukaryota</taxon>
        <taxon>Metazoa</taxon>
        <taxon>Ecdysozoa</taxon>
        <taxon>Arthropoda</taxon>
        <taxon>Hexapoda</taxon>
        <taxon>Insecta</taxon>
        <taxon>Pterygota</taxon>
        <taxon>Neoptera</taxon>
        <taxon>Endopterygota</taxon>
        <taxon>Diptera</taxon>
        <taxon>Nematocera</taxon>
        <taxon>Culicoidea</taxon>
        <taxon>Culicidae</taxon>
        <taxon>Anophelinae</taxon>
        <taxon>Anopheles</taxon>
    </lineage>
</organism>
<dbReference type="EnsemblMetazoa" id="AFUN019946-RA">
    <property type="protein sequence ID" value="AFUN019946-PA"/>
    <property type="gene ID" value="AFUN019946"/>
</dbReference>
<accession>A0A4Y0BMJ9</accession>
<evidence type="ECO:0000256" key="1">
    <source>
        <dbReference type="SAM" id="MobiDB-lite"/>
    </source>
</evidence>
<evidence type="ECO:0000259" key="2">
    <source>
        <dbReference type="Pfam" id="PF16064"/>
    </source>
</evidence>
<feature type="compositionally biased region" description="Polar residues" evidence="1">
    <location>
        <begin position="7"/>
        <end position="23"/>
    </location>
</feature>
<sequence length="346" mass="39846">MEHSLNQRDGINPSPTSIGAPSTIKQEPFDEEMQELKIEILHDASSWECSIKADPLKEEIEIDETDLTVQDPFFMIEEIGINAESNAAQNEEIEDHVVVSRCASTRAIAQADTLEPVRLVDMPLADVDAGARKSAHETSISCTDPICCKAMDRLRQAELKVQQLEKEKNLYLKSIHLKLDFLIKHTTAQRLALEKYLKVKRPKKELIPRSDFALTLLENEQQLERFDRALQADPNFNQNVQQYLQRRIHREDVQNRLHQTLDLLFSKSFFAQINWTGISRTEQPKVQLNKFKNVLQLFITVGANETGMPTEKYVVDFLKKKLKHAKERIHIPETRTTSSHKKVRIT</sequence>